<name>A0A3S3PAV4_9ACAR</name>
<dbReference type="FunFam" id="2.30.30.140:FF:000018">
    <property type="entry name" value="Serine/threonine-protein kinase 31"/>
    <property type="match status" value="1"/>
</dbReference>
<sequence length="438" mass="50807">FKAVVTEVDQDLNIHFRIVTTDGSPQPISIINQTITQALRERECLTPFTGHYEVGRACTAYFDFDQTWNRAEIQGVVRDETTNCGVLTVRFVDYGNVDQLFTEKLSSDVFNIEIPKLGLYGQLHNCKLFDESLRGKLMSEMNAILVDKTLKFRWENYMIRKFPMKISIYLPNDEDLKQVLLNKDLIVEDNTELDDLPSSIQHVLEVVKRSPYEANHLSFSLNVYYPVVVSYPTIYNYIYLQAVHINDPIHQEECMINEQNEKFLSSIERMRADVRSFKWVGENLNKGEAVCAKFSDDCWYRGLILKVNRVNRTADVLYVDYGNTDTVSFVDLKELPPYHVKIPPIHTFLAKLYNIRPANKKYWSDNHARMIGQALEELDNPLVAIFKKTEAPFEVDLYEASENDPRVPIRHALQKLVDRGYLEFIEPANVSSFLSYEK</sequence>
<feature type="non-terminal residue" evidence="2">
    <location>
        <position position="1"/>
    </location>
</feature>
<feature type="domain" description="Tudor" evidence="1">
    <location>
        <begin position="51"/>
        <end position="115"/>
    </location>
</feature>
<dbReference type="SUPFAM" id="SSF63748">
    <property type="entry name" value="Tudor/PWWP/MBT"/>
    <property type="match status" value="2"/>
</dbReference>
<dbReference type="PANTHER" id="PTHR22948:SF29">
    <property type="entry name" value="FI02030P-RELATED"/>
    <property type="match status" value="1"/>
</dbReference>
<evidence type="ECO:0000313" key="3">
    <source>
        <dbReference type="Proteomes" id="UP000285301"/>
    </source>
</evidence>
<dbReference type="PROSITE" id="PS50304">
    <property type="entry name" value="TUDOR"/>
    <property type="match status" value="2"/>
</dbReference>
<reference evidence="2 3" key="1">
    <citation type="journal article" date="2018" name="Gigascience">
        <title>Genomes of trombidid mites reveal novel predicted allergens and laterally-transferred genes associated with secondary metabolism.</title>
        <authorList>
            <person name="Dong X."/>
            <person name="Chaisiri K."/>
            <person name="Xia D."/>
            <person name="Armstrong S.D."/>
            <person name="Fang Y."/>
            <person name="Donnelly M.J."/>
            <person name="Kadowaki T."/>
            <person name="McGarry J.W."/>
            <person name="Darby A.C."/>
            <person name="Makepeace B.L."/>
        </authorList>
    </citation>
    <scope>NUCLEOTIDE SEQUENCE [LARGE SCALE GENOMIC DNA]</scope>
    <source>
        <strain evidence="2">UoL-WK</strain>
    </source>
</reference>
<dbReference type="InterPro" id="IPR050621">
    <property type="entry name" value="Tudor_domain_containing"/>
</dbReference>
<dbReference type="STRING" id="1965070.A0A3S3PAV4"/>
<dbReference type="Pfam" id="PF00567">
    <property type="entry name" value="TUDOR"/>
    <property type="match status" value="2"/>
</dbReference>
<protein>
    <submittedName>
        <fullName evidence="2">Tudor domain-containing protein 1-like protein</fullName>
    </submittedName>
</protein>
<dbReference type="EMBL" id="NCKU01001651">
    <property type="protein sequence ID" value="RWS11579.1"/>
    <property type="molecule type" value="Genomic_DNA"/>
</dbReference>
<dbReference type="InterPro" id="IPR002999">
    <property type="entry name" value="Tudor"/>
</dbReference>
<dbReference type="SMART" id="SM00333">
    <property type="entry name" value="TUDOR"/>
    <property type="match status" value="2"/>
</dbReference>
<gene>
    <name evidence="2" type="ORF">B4U79_12496</name>
</gene>
<dbReference type="AlphaFoldDB" id="A0A3S3PAV4"/>
<keyword evidence="3" id="KW-1185">Reference proteome</keyword>
<dbReference type="Gene3D" id="2.40.50.90">
    <property type="match status" value="2"/>
</dbReference>
<organism evidence="2 3">
    <name type="scientific">Dinothrombium tinctorium</name>
    <dbReference type="NCBI Taxonomy" id="1965070"/>
    <lineage>
        <taxon>Eukaryota</taxon>
        <taxon>Metazoa</taxon>
        <taxon>Ecdysozoa</taxon>
        <taxon>Arthropoda</taxon>
        <taxon>Chelicerata</taxon>
        <taxon>Arachnida</taxon>
        <taxon>Acari</taxon>
        <taxon>Acariformes</taxon>
        <taxon>Trombidiformes</taxon>
        <taxon>Prostigmata</taxon>
        <taxon>Anystina</taxon>
        <taxon>Parasitengona</taxon>
        <taxon>Trombidioidea</taxon>
        <taxon>Trombidiidae</taxon>
        <taxon>Dinothrombium</taxon>
    </lineage>
</organism>
<dbReference type="OrthoDB" id="6422834at2759"/>
<accession>A0A3S3PAV4</accession>
<comment type="caution">
    <text evidence="2">The sequence shown here is derived from an EMBL/GenBank/DDBJ whole genome shotgun (WGS) entry which is preliminary data.</text>
</comment>
<evidence type="ECO:0000259" key="1">
    <source>
        <dbReference type="PROSITE" id="PS50304"/>
    </source>
</evidence>
<dbReference type="PANTHER" id="PTHR22948">
    <property type="entry name" value="TUDOR DOMAIN CONTAINING PROTEIN"/>
    <property type="match status" value="1"/>
</dbReference>
<evidence type="ECO:0000313" key="2">
    <source>
        <dbReference type="EMBL" id="RWS11579.1"/>
    </source>
</evidence>
<proteinExistence type="predicted"/>
<feature type="domain" description="Tudor" evidence="1">
    <location>
        <begin position="284"/>
        <end position="342"/>
    </location>
</feature>
<dbReference type="GO" id="GO:0005737">
    <property type="term" value="C:cytoplasm"/>
    <property type="evidence" value="ECO:0007669"/>
    <property type="project" value="UniProtKB-ARBA"/>
</dbReference>
<dbReference type="Proteomes" id="UP000285301">
    <property type="component" value="Unassembled WGS sequence"/>
</dbReference>
<dbReference type="Gene3D" id="2.30.30.140">
    <property type="match status" value="2"/>
</dbReference>
<dbReference type="InterPro" id="IPR035437">
    <property type="entry name" value="SNase_OB-fold_sf"/>
</dbReference>